<accession>A0ABQ1UYH9</accession>
<comment type="caution">
    <text evidence="1">The sequence shown here is derived from an EMBL/GenBank/DDBJ whole genome shotgun (WGS) entry which is preliminary data.</text>
</comment>
<evidence type="ECO:0000313" key="2">
    <source>
        <dbReference type="Proteomes" id="UP000655016"/>
    </source>
</evidence>
<dbReference type="Proteomes" id="UP000655016">
    <property type="component" value="Unassembled WGS sequence"/>
</dbReference>
<keyword evidence="2" id="KW-1185">Reference proteome</keyword>
<gene>
    <name evidence="1" type="ORF">GCM10011518_44700</name>
</gene>
<organism evidence="1 2">
    <name type="scientific">Flavobacterium limi</name>
    <dbReference type="NCBI Taxonomy" id="2045105"/>
    <lineage>
        <taxon>Bacteria</taxon>
        <taxon>Pseudomonadati</taxon>
        <taxon>Bacteroidota</taxon>
        <taxon>Flavobacteriia</taxon>
        <taxon>Flavobacteriales</taxon>
        <taxon>Flavobacteriaceae</taxon>
        <taxon>Flavobacterium</taxon>
    </lineage>
</organism>
<name>A0ABQ1UYH9_9FLAO</name>
<reference evidence="2" key="1">
    <citation type="journal article" date="2019" name="Int. J. Syst. Evol. Microbiol.">
        <title>The Global Catalogue of Microorganisms (GCM) 10K type strain sequencing project: providing services to taxonomists for standard genome sequencing and annotation.</title>
        <authorList>
            <consortium name="The Broad Institute Genomics Platform"/>
            <consortium name="The Broad Institute Genome Sequencing Center for Infectious Disease"/>
            <person name="Wu L."/>
            <person name="Ma J."/>
        </authorList>
    </citation>
    <scope>NUCLEOTIDE SEQUENCE [LARGE SCALE GENOMIC DNA]</scope>
    <source>
        <strain evidence="2">CGMCC 1.16060</strain>
    </source>
</reference>
<sequence length="134" mass="15915">MKKIILISLVFLSSCKNESLFEQSLINDKDNTYWVEFMMDSTGNYKYNKRQSVFFSNSRLSSLSSENEDRIGTPQVKLIEGGNQEKWSYNEKNNTLTTSYRTTFKIERYTKDTIFMKLTTGRKEKFIMIRKRLK</sequence>
<proteinExistence type="predicted"/>
<protein>
    <recommendedName>
        <fullName evidence="3">Lipocalin-like domain-containing protein</fullName>
    </recommendedName>
</protein>
<evidence type="ECO:0008006" key="3">
    <source>
        <dbReference type="Google" id="ProtNLM"/>
    </source>
</evidence>
<dbReference type="RefSeq" id="WP_163391503.1">
    <property type="nucleotide sequence ID" value="NZ_BMKP01000024.1"/>
</dbReference>
<dbReference type="EMBL" id="BMKP01000024">
    <property type="protein sequence ID" value="GGF30517.1"/>
    <property type="molecule type" value="Genomic_DNA"/>
</dbReference>
<evidence type="ECO:0000313" key="1">
    <source>
        <dbReference type="EMBL" id="GGF30517.1"/>
    </source>
</evidence>
<dbReference type="PROSITE" id="PS51257">
    <property type="entry name" value="PROKAR_LIPOPROTEIN"/>
    <property type="match status" value="1"/>
</dbReference>